<accession>A0A816VCL7</accession>
<dbReference type="OrthoDB" id="185373at2759"/>
<dbReference type="InterPro" id="IPR011990">
    <property type="entry name" value="TPR-like_helical_dom_sf"/>
</dbReference>
<evidence type="ECO:0000313" key="2">
    <source>
        <dbReference type="EMBL" id="CAF1526287.1"/>
    </source>
</evidence>
<evidence type="ECO:0000313" key="3">
    <source>
        <dbReference type="EMBL" id="CAF1647914.1"/>
    </source>
</evidence>
<organism evidence="4 5">
    <name type="scientific">Rotaria magnacalcarata</name>
    <dbReference type="NCBI Taxonomy" id="392030"/>
    <lineage>
        <taxon>Eukaryota</taxon>
        <taxon>Metazoa</taxon>
        <taxon>Spiralia</taxon>
        <taxon>Gnathifera</taxon>
        <taxon>Rotifera</taxon>
        <taxon>Eurotatoria</taxon>
        <taxon>Bdelloidea</taxon>
        <taxon>Philodinida</taxon>
        <taxon>Philodinidae</taxon>
        <taxon>Rotaria</taxon>
    </lineage>
</organism>
<feature type="domain" description="DYW" evidence="1">
    <location>
        <begin position="558"/>
        <end position="636"/>
    </location>
</feature>
<evidence type="ECO:0000313" key="4">
    <source>
        <dbReference type="EMBL" id="CAF2122638.1"/>
    </source>
</evidence>
<proteinExistence type="predicted"/>
<sequence length="637" mass="73230">MQYFRRFSLIRSTFRFISSVTVDVNPSTAKNELNEINKLMIAYNTTETPIRTVALFEWMLNIINLKPDFNCYLNIIRACGELDNINVCKKIQQFIENDRTLQINEYHQLQIKLIYMYAKVRNIEQAEKIFQKVKSTKGIPIDVSLFGTMFKGYNMNGQSNKTIELYENEILNKKTIELDVIAATCVLAACSDCQRLDIGEYIHDEVLRLDLLNPPNLRLATAIMNMYCNCGSIDRAQELFNQSLPIADRIAYTSLMKTYLSINQPTQVLRLFEQSKSSSIKSDPIFYLNVINASNQLGLMNQAENIHRSTPSHMIAYSLLLVRGLIDMHSHCLHLTEAHRLFSLLEQKDNNSLASLLHGYAINGQGQQALNLFEKVKSELIFNEQVYKAILHACAFTGDLVDEAREIYKTIPDTYKTSQVAAAMVSILARASLFDEVESFIHQNKSRLQNTYDLWSAVFIVCYHSKNVEYAKSIYDKIIDDPFLSLLFADMTNSVPSNEIINYFRQEKPGKCWTEIKHDDKSNYIIHEFQDNQLSENSELNTVINELKSVDVHWKTFENDLKELFCGHTATRLAIAKNLMSTPPNTTIQLTKTKSTCHLCHEGIKQLSVLKKRDIILRDNVRVHHFHSGKCSCRDQF</sequence>
<dbReference type="EMBL" id="CAJNOV010013563">
    <property type="protein sequence ID" value="CAF1526287.1"/>
    <property type="molecule type" value="Genomic_DNA"/>
</dbReference>
<dbReference type="Proteomes" id="UP000663824">
    <property type="component" value="Unassembled WGS sequence"/>
</dbReference>
<dbReference type="EMBL" id="CAJNOW010016136">
    <property type="protein sequence ID" value="CAF1647914.1"/>
    <property type="molecule type" value="Genomic_DNA"/>
</dbReference>
<comment type="caution">
    <text evidence="4">The sequence shown here is derived from an EMBL/GenBank/DDBJ whole genome shotgun (WGS) entry which is preliminary data.</text>
</comment>
<dbReference type="InterPro" id="IPR032867">
    <property type="entry name" value="DYW_dom"/>
</dbReference>
<dbReference type="Pfam" id="PF01535">
    <property type="entry name" value="PPR"/>
    <property type="match status" value="2"/>
</dbReference>
<dbReference type="InterPro" id="IPR002885">
    <property type="entry name" value="PPR_rpt"/>
</dbReference>
<dbReference type="Proteomes" id="UP000663855">
    <property type="component" value="Unassembled WGS sequence"/>
</dbReference>
<dbReference type="EMBL" id="CAJNRE010013886">
    <property type="protein sequence ID" value="CAF2122638.1"/>
    <property type="molecule type" value="Genomic_DNA"/>
</dbReference>
<name>A0A816VCL7_9BILA</name>
<evidence type="ECO:0000313" key="5">
    <source>
        <dbReference type="Proteomes" id="UP000663824"/>
    </source>
</evidence>
<reference evidence="4" key="1">
    <citation type="submission" date="2021-02" db="EMBL/GenBank/DDBJ databases">
        <authorList>
            <person name="Nowell W R."/>
        </authorList>
    </citation>
    <scope>NUCLEOTIDE SEQUENCE</scope>
</reference>
<dbReference type="Pfam" id="PF14432">
    <property type="entry name" value="DYW_deaminase"/>
    <property type="match status" value="1"/>
</dbReference>
<dbReference type="PANTHER" id="PTHR47928:SF207">
    <property type="entry name" value="PENTATRICOPEPTIDE REPEAT-CONTAINING PROTEIN"/>
    <property type="match status" value="1"/>
</dbReference>
<dbReference type="InterPro" id="IPR050421">
    <property type="entry name" value="PPR"/>
</dbReference>
<dbReference type="GO" id="GO:0008270">
    <property type="term" value="F:zinc ion binding"/>
    <property type="evidence" value="ECO:0007669"/>
    <property type="project" value="InterPro"/>
</dbReference>
<evidence type="ECO:0000259" key="1">
    <source>
        <dbReference type="Pfam" id="PF14432"/>
    </source>
</evidence>
<protein>
    <recommendedName>
        <fullName evidence="1">DYW domain-containing protein</fullName>
    </recommendedName>
</protein>
<gene>
    <name evidence="2" type="ORF">CJN711_LOCUS28740</name>
    <name evidence="3" type="ORF">KQP761_LOCUS29370</name>
    <name evidence="4" type="ORF">MBJ925_LOCUS26196</name>
</gene>
<dbReference type="Gene3D" id="1.25.40.10">
    <property type="entry name" value="Tetratricopeptide repeat domain"/>
    <property type="match status" value="3"/>
</dbReference>
<dbReference type="Proteomes" id="UP000663834">
    <property type="component" value="Unassembled WGS sequence"/>
</dbReference>
<dbReference type="AlphaFoldDB" id="A0A816VCL7"/>
<dbReference type="PANTHER" id="PTHR47928">
    <property type="entry name" value="REPEAT-CONTAINING PROTEIN, PUTATIVE-RELATED"/>
    <property type="match status" value="1"/>
</dbReference>